<dbReference type="Pfam" id="PF09983">
    <property type="entry name" value="JetD_C"/>
    <property type="match status" value="1"/>
</dbReference>
<dbReference type="AlphaFoldDB" id="A0A975CJU4"/>
<sequence length="399" mass="44049">MKSPADLAVQLRRQWADTSRRLRQLLSEDGAWPVELPIPLPSSSLLEGDLQAVREHVQAWRAVRMGRVVWAARRYRSTADAVELPRAWQLRTPSEWVAAMQDAAIGREFARLGRLAALPAVQARPDWLAVLIRQRHLLENSAEDDVARAITLAAQLSPGCAAGLPLRALPFAGIDGKLWERQRTLLTLLLQSQHPGQLDQGLEHFLGAQTPGTHWLDVVDLDGGLLPWPVLRVRSHDLARHGPPGDALLLVENHQCLHHLPPAGELPCTVAILGAGLNLAWLRADWLQGRAVAYWGDIDTWGLTMLAQARQHLPQLTALCMDAATRQHFIDQAGAEPVPATVMPQGLLAHEQALFDQLLAQPDKARIEQERLPVAWARDAIRRWRAGGADGAASGRHSR</sequence>
<keyword evidence="4" id="KW-1185">Reference proteome</keyword>
<feature type="domain" description="DUF3322" evidence="2">
    <location>
        <begin position="4"/>
        <end position="190"/>
    </location>
</feature>
<feature type="domain" description="Wadjet protein JetD C-terminal" evidence="1">
    <location>
        <begin position="231"/>
        <end position="380"/>
    </location>
</feature>
<dbReference type="InterPro" id="IPR024537">
    <property type="entry name" value="DUF3322"/>
</dbReference>
<dbReference type="RefSeq" id="WP_208010978.1">
    <property type="nucleotide sequence ID" value="NZ_CP071796.1"/>
</dbReference>
<evidence type="ECO:0000259" key="1">
    <source>
        <dbReference type="Pfam" id="PF09983"/>
    </source>
</evidence>
<dbReference type="EMBL" id="CP071796">
    <property type="protein sequence ID" value="QTD47082.1"/>
    <property type="molecule type" value="Genomic_DNA"/>
</dbReference>
<evidence type="ECO:0000259" key="2">
    <source>
        <dbReference type="Pfam" id="PF11795"/>
    </source>
</evidence>
<dbReference type="InterPro" id="IPR014544">
    <property type="entry name" value="UCP028408"/>
</dbReference>
<protein>
    <recommendedName>
        <fullName evidence="5">DUF3322 and DUF2220 domain-containing protein</fullName>
    </recommendedName>
</protein>
<name>A0A975CJU4_9BURK</name>
<dbReference type="PIRSF" id="PIRSF028408">
    <property type="entry name" value="UCP028408"/>
    <property type="match status" value="1"/>
</dbReference>
<evidence type="ECO:0000313" key="3">
    <source>
        <dbReference type="EMBL" id="QTD47082.1"/>
    </source>
</evidence>
<proteinExistence type="predicted"/>
<evidence type="ECO:0000313" key="4">
    <source>
        <dbReference type="Proteomes" id="UP000663903"/>
    </source>
</evidence>
<reference evidence="3" key="1">
    <citation type="submission" date="2021-03" db="EMBL/GenBank/DDBJ databases">
        <title>Ottowia sp. 27C isolated from the cloaca of a Giant Asian pond turtle (Heosemys grandis).</title>
        <authorList>
            <person name="Spergser J."/>
            <person name="Busse H.-J."/>
        </authorList>
    </citation>
    <scope>NUCLEOTIDE SEQUENCE</scope>
    <source>
        <strain evidence="3">27C</strain>
    </source>
</reference>
<dbReference type="Pfam" id="PF11795">
    <property type="entry name" value="DUF3322"/>
    <property type="match status" value="1"/>
</dbReference>
<gene>
    <name evidence="3" type="ORF">J1M35_09560</name>
</gene>
<dbReference type="Proteomes" id="UP000663903">
    <property type="component" value="Chromosome"/>
</dbReference>
<dbReference type="InterPro" id="IPR024534">
    <property type="entry name" value="JetD_C"/>
</dbReference>
<organism evidence="3 4">
    <name type="scientific">Ottowia testudinis</name>
    <dbReference type="NCBI Taxonomy" id="2816950"/>
    <lineage>
        <taxon>Bacteria</taxon>
        <taxon>Pseudomonadati</taxon>
        <taxon>Pseudomonadota</taxon>
        <taxon>Betaproteobacteria</taxon>
        <taxon>Burkholderiales</taxon>
        <taxon>Comamonadaceae</taxon>
        <taxon>Ottowia</taxon>
    </lineage>
</organism>
<dbReference type="KEGG" id="otd:J1M35_09560"/>
<evidence type="ECO:0008006" key="5">
    <source>
        <dbReference type="Google" id="ProtNLM"/>
    </source>
</evidence>
<accession>A0A975CJU4</accession>